<name>A0A383EMZ2_9ZZZZ</name>
<evidence type="ECO:0000313" key="3">
    <source>
        <dbReference type="EMBL" id="SVE58141.1"/>
    </source>
</evidence>
<organism evidence="3">
    <name type="scientific">marine metagenome</name>
    <dbReference type="NCBI Taxonomy" id="408172"/>
    <lineage>
        <taxon>unclassified sequences</taxon>
        <taxon>metagenomes</taxon>
        <taxon>ecological metagenomes</taxon>
    </lineage>
</organism>
<feature type="domain" description="AMP-dependent synthetase/ligase" evidence="2">
    <location>
        <begin position="13"/>
        <end position="177"/>
    </location>
</feature>
<dbReference type="PANTHER" id="PTHR43845:SF1">
    <property type="entry name" value="BLR5969 PROTEIN"/>
    <property type="match status" value="1"/>
</dbReference>
<evidence type="ECO:0000256" key="1">
    <source>
        <dbReference type="SAM" id="Phobius"/>
    </source>
</evidence>
<dbReference type="InterPro" id="IPR042099">
    <property type="entry name" value="ANL_N_sf"/>
</dbReference>
<accession>A0A383EMZ2</accession>
<dbReference type="Gene3D" id="3.40.50.12780">
    <property type="entry name" value="N-terminal domain of ligase-like"/>
    <property type="match status" value="1"/>
</dbReference>
<proteinExistence type="predicted"/>
<gene>
    <name evidence="3" type="ORF">METZ01_LOCUS510995</name>
</gene>
<keyword evidence="1" id="KW-0472">Membrane</keyword>
<evidence type="ECO:0000259" key="2">
    <source>
        <dbReference type="Pfam" id="PF00501"/>
    </source>
</evidence>
<protein>
    <recommendedName>
        <fullName evidence="2">AMP-dependent synthetase/ligase domain-containing protein</fullName>
    </recommendedName>
</protein>
<reference evidence="3" key="1">
    <citation type="submission" date="2018-05" db="EMBL/GenBank/DDBJ databases">
        <authorList>
            <person name="Lanie J.A."/>
            <person name="Ng W.-L."/>
            <person name="Kazmierczak K.M."/>
            <person name="Andrzejewski T.M."/>
            <person name="Davidsen T.M."/>
            <person name="Wayne K.J."/>
            <person name="Tettelin H."/>
            <person name="Glass J.I."/>
            <person name="Rusch D."/>
            <person name="Podicherti R."/>
            <person name="Tsui H.-C.T."/>
            <person name="Winkler M.E."/>
        </authorList>
    </citation>
    <scope>NUCLEOTIDE SEQUENCE</scope>
</reference>
<dbReference type="EMBL" id="UINC01227316">
    <property type="protein sequence ID" value="SVE58141.1"/>
    <property type="molecule type" value="Genomic_DNA"/>
</dbReference>
<feature type="transmembrane region" description="Helical" evidence="1">
    <location>
        <begin position="21"/>
        <end position="37"/>
    </location>
</feature>
<feature type="non-terminal residue" evidence="3">
    <location>
        <position position="1"/>
    </location>
</feature>
<sequence>WMIDSWKEIFRAASVDEKDRVLFAFSFGPFIGFWLAFDAATQMGCLCFPGGGLTTVTRLRILIENEATVLCCTPTYALRLAEVAGQEGIDLKENKLRQIIVAGEPGGSIESTRKRLEEAWGAQVFDHHGMTEVGPVTYQWARKANYLKVMEEAYYAEVIKPGTNDPVTEGEEGELILTTLGRTGSPLIRYRTGDLVRPERHEEGLLLAGGILGRTEDMVIVRGVNVYPSA</sequence>
<dbReference type="AlphaFoldDB" id="A0A383EMZ2"/>
<dbReference type="Pfam" id="PF00501">
    <property type="entry name" value="AMP-binding"/>
    <property type="match status" value="1"/>
</dbReference>
<keyword evidence="1" id="KW-0812">Transmembrane</keyword>
<dbReference type="SUPFAM" id="SSF56801">
    <property type="entry name" value="Acetyl-CoA synthetase-like"/>
    <property type="match status" value="1"/>
</dbReference>
<feature type="non-terminal residue" evidence="3">
    <location>
        <position position="230"/>
    </location>
</feature>
<keyword evidence="1" id="KW-1133">Transmembrane helix</keyword>
<dbReference type="PANTHER" id="PTHR43845">
    <property type="entry name" value="BLR5969 PROTEIN"/>
    <property type="match status" value="1"/>
</dbReference>
<dbReference type="InterPro" id="IPR000873">
    <property type="entry name" value="AMP-dep_synth/lig_dom"/>
</dbReference>